<dbReference type="EMBL" id="JXTB01000128">
    <property type="protein sequence ID" value="PON60661.1"/>
    <property type="molecule type" value="Genomic_DNA"/>
</dbReference>
<evidence type="ECO:0000313" key="3">
    <source>
        <dbReference type="Proteomes" id="UP000237105"/>
    </source>
</evidence>
<gene>
    <name evidence="2" type="ORF">PanWU01x14_150790</name>
</gene>
<dbReference type="AlphaFoldDB" id="A0A2P5CHZ5"/>
<proteinExistence type="predicted"/>
<reference evidence="3" key="1">
    <citation type="submission" date="2016-06" db="EMBL/GenBank/DDBJ databases">
        <title>Parallel loss of symbiosis genes in relatives of nitrogen-fixing non-legume Parasponia.</title>
        <authorList>
            <person name="Van Velzen R."/>
            <person name="Holmer R."/>
            <person name="Bu F."/>
            <person name="Rutten L."/>
            <person name="Van Zeijl A."/>
            <person name="Liu W."/>
            <person name="Santuari L."/>
            <person name="Cao Q."/>
            <person name="Sharma T."/>
            <person name="Shen D."/>
            <person name="Roswanjaya Y."/>
            <person name="Wardhani T."/>
            <person name="Kalhor M.S."/>
            <person name="Jansen J."/>
            <person name="Van den Hoogen J."/>
            <person name="Gungor B."/>
            <person name="Hartog M."/>
            <person name="Hontelez J."/>
            <person name="Verver J."/>
            <person name="Yang W.-C."/>
            <person name="Schijlen E."/>
            <person name="Repin R."/>
            <person name="Schilthuizen M."/>
            <person name="Schranz E."/>
            <person name="Heidstra R."/>
            <person name="Miyata K."/>
            <person name="Fedorova E."/>
            <person name="Kohlen W."/>
            <person name="Bisseling T."/>
            <person name="Smit S."/>
            <person name="Geurts R."/>
        </authorList>
    </citation>
    <scope>NUCLEOTIDE SEQUENCE [LARGE SCALE GENOMIC DNA]</scope>
    <source>
        <strain evidence="3">cv. WU1-14</strain>
    </source>
</reference>
<comment type="caution">
    <text evidence="2">The sequence shown here is derived from an EMBL/GenBank/DDBJ whole genome shotgun (WGS) entry which is preliminary data.</text>
</comment>
<organism evidence="2 3">
    <name type="scientific">Parasponia andersonii</name>
    <name type="common">Sponia andersonii</name>
    <dbReference type="NCBI Taxonomy" id="3476"/>
    <lineage>
        <taxon>Eukaryota</taxon>
        <taxon>Viridiplantae</taxon>
        <taxon>Streptophyta</taxon>
        <taxon>Embryophyta</taxon>
        <taxon>Tracheophyta</taxon>
        <taxon>Spermatophyta</taxon>
        <taxon>Magnoliopsida</taxon>
        <taxon>eudicotyledons</taxon>
        <taxon>Gunneridae</taxon>
        <taxon>Pentapetalae</taxon>
        <taxon>rosids</taxon>
        <taxon>fabids</taxon>
        <taxon>Rosales</taxon>
        <taxon>Cannabaceae</taxon>
        <taxon>Parasponia</taxon>
    </lineage>
</organism>
<protein>
    <submittedName>
        <fullName evidence="2">Uncharacterized protein</fullName>
    </submittedName>
</protein>
<accession>A0A2P5CHZ5</accession>
<keyword evidence="3" id="KW-1185">Reference proteome</keyword>
<evidence type="ECO:0000313" key="2">
    <source>
        <dbReference type="EMBL" id="PON60661.1"/>
    </source>
</evidence>
<evidence type="ECO:0000256" key="1">
    <source>
        <dbReference type="SAM" id="MobiDB-lite"/>
    </source>
</evidence>
<dbReference type="Proteomes" id="UP000237105">
    <property type="component" value="Unassembled WGS sequence"/>
</dbReference>
<sequence>MSSVASTHLGSSERSSGSGKGRSKPNPRERGFTRNPEALL</sequence>
<feature type="region of interest" description="Disordered" evidence="1">
    <location>
        <begin position="1"/>
        <end position="40"/>
    </location>
</feature>
<name>A0A2P5CHZ5_PARAD</name>